<name>A0A5D4GTA1_9HYPH</name>
<evidence type="ECO:0000313" key="2">
    <source>
        <dbReference type="Proteomes" id="UP000323258"/>
    </source>
</evidence>
<protein>
    <submittedName>
        <fullName evidence="1">Uncharacterized protein</fullName>
    </submittedName>
</protein>
<proteinExistence type="predicted"/>
<keyword evidence="2" id="KW-1185">Reference proteome</keyword>
<reference evidence="1 2" key="1">
    <citation type="submission" date="2019-08" db="EMBL/GenBank/DDBJ databases">
        <authorList>
            <person name="Seo Y.L."/>
        </authorList>
    </citation>
    <scope>NUCLEOTIDE SEQUENCE [LARGE SCALE GENOMIC DNA]</scope>
    <source>
        <strain evidence="1 2">MaA-C15</strain>
    </source>
</reference>
<gene>
    <name evidence="1" type="ORF">FY036_13485</name>
</gene>
<dbReference type="RefSeq" id="WP_148915249.1">
    <property type="nucleotide sequence ID" value="NZ_VSZS01000063.1"/>
</dbReference>
<dbReference type="AlphaFoldDB" id="A0A5D4GTA1"/>
<evidence type="ECO:0000313" key="1">
    <source>
        <dbReference type="EMBL" id="TYR32091.1"/>
    </source>
</evidence>
<organism evidence="1 2">
    <name type="scientific">Neoaquamicrobium microcysteis</name>
    <dbReference type="NCBI Taxonomy" id="2682781"/>
    <lineage>
        <taxon>Bacteria</taxon>
        <taxon>Pseudomonadati</taxon>
        <taxon>Pseudomonadota</taxon>
        <taxon>Alphaproteobacteria</taxon>
        <taxon>Hyphomicrobiales</taxon>
        <taxon>Phyllobacteriaceae</taxon>
        <taxon>Neoaquamicrobium</taxon>
    </lineage>
</organism>
<accession>A0A5D4GTA1</accession>
<dbReference type="OrthoDB" id="8451447at2"/>
<reference evidence="1 2" key="2">
    <citation type="submission" date="2019-09" db="EMBL/GenBank/DDBJ databases">
        <title>Mesorhizobium sp. MaA-C15 isolated from Microcystis aeruginosa.</title>
        <authorList>
            <person name="Jeong S.E."/>
            <person name="Jin H.M."/>
            <person name="Jeon C.O."/>
        </authorList>
    </citation>
    <scope>NUCLEOTIDE SEQUENCE [LARGE SCALE GENOMIC DNA]</scope>
    <source>
        <strain evidence="1 2">MaA-C15</strain>
    </source>
</reference>
<dbReference type="Proteomes" id="UP000323258">
    <property type="component" value="Unassembled WGS sequence"/>
</dbReference>
<sequence>MSIEGYHREKFGNAVSCLVSSSDIRTRLLNAFIAMITVNSADFTDTELGARYRDVFERATARPETYKGEGTLQATIGKMTDEEAEKIADEILSIHNELLRKA</sequence>
<comment type="caution">
    <text evidence="1">The sequence shown here is derived from an EMBL/GenBank/DDBJ whole genome shotgun (WGS) entry which is preliminary data.</text>
</comment>
<dbReference type="EMBL" id="VSZS01000063">
    <property type="protein sequence ID" value="TYR32091.1"/>
    <property type="molecule type" value="Genomic_DNA"/>
</dbReference>